<organism evidence="1 2">
    <name type="scientific">Nocardioides dokdonensis FR1436</name>
    <dbReference type="NCBI Taxonomy" id="1300347"/>
    <lineage>
        <taxon>Bacteria</taxon>
        <taxon>Bacillati</taxon>
        <taxon>Actinomycetota</taxon>
        <taxon>Actinomycetes</taxon>
        <taxon>Propionibacteriales</taxon>
        <taxon>Nocardioidaceae</taxon>
        <taxon>Nocardioides</taxon>
    </lineage>
</organism>
<evidence type="ECO:0000313" key="1">
    <source>
        <dbReference type="EMBL" id="ANH39509.1"/>
    </source>
</evidence>
<reference evidence="1 2" key="1">
    <citation type="submission" date="2016-03" db="EMBL/GenBank/DDBJ databases">
        <title>Complete genome sequence of a soil Actinobacterium, Nocardioides dokdonensis FR1436.</title>
        <authorList>
            <person name="Kwon S.-K."/>
            <person name="Kim K."/>
            <person name="Kim J.F."/>
        </authorList>
    </citation>
    <scope>NUCLEOTIDE SEQUENCE [LARGE SCALE GENOMIC DNA]</scope>
    <source>
        <strain evidence="1 2">FR1436</strain>
    </source>
</reference>
<evidence type="ECO:0000313" key="2">
    <source>
        <dbReference type="Proteomes" id="UP000077868"/>
    </source>
</evidence>
<dbReference type="Proteomes" id="UP000077868">
    <property type="component" value="Chromosome"/>
</dbReference>
<dbReference type="EMBL" id="CP015079">
    <property type="protein sequence ID" value="ANH39509.1"/>
    <property type="molecule type" value="Genomic_DNA"/>
</dbReference>
<keyword evidence="2" id="KW-1185">Reference proteome</keyword>
<accession>A0A1A9GMJ6</accession>
<gene>
    <name evidence="1" type="ORF">I601_3102</name>
</gene>
<name>A0A1A9GMJ6_9ACTN</name>
<protein>
    <submittedName>
        <fullName evidence="1">Uncharacterized protein</fullName>
    </submittedName>
</protein>
<dbReference type="PATRIC" id="fig|1300347.3.peg.3095"/>
<dbReference type="AlphaFoldDB" id="A0A1A9GMJ6"/>
<dbReference type="STRING" id="1300347.I601_3102"/>
<proteinExistence type="predicted"/>
<sequence length="438" mass="48194">MYAENGGHLRAELSTLLRQHRVQQRLGGAGSHSIPETTSVEERRLLGEQIGRYRHSALVWCVQAVRAANPRMNLLGTSTRTRGPAEELRYRLDVAIAHSSGLPGLDELTIEQPFAMVESWRQVARAATLGEHDFDAGLGYGRLSQVQCMTLLKDACDVARGLVGLDRRYAHIPGWKPLKEAGWLARAAETCATFAGYDEPDYTIDLRGWQPRRTLVEGPGLPGLIGVLQAQHNVLVHLDEFPDARSLRLLLDSQRIVSRDAATLDPRASSEWTDRSSTYLRLIHATKDIGGMIGNGGPAAGEAALAASRIEQVTRAVQAGTDVADSGPLRHLAQLGREIDERITQVIQQGARERIYFARVPFPRVDKDAAGLVKPTRQRYVPMTADVCQELLELVRDELRPQAETPRAPKRAAASRVELAAALVHRPEPRRAQSGPAM</sequence>
<dbReference type="RefSeq" id="WP_068111545.1">
    <property type="nucleotide sequence ID" value="NZ_CP015079.1"/>
</dbReference>
<dbReference type="OrthoDB" id="3759182at2"/>
<dbReference type="KEGG" id="ndk:I601_3102"/>